<evidence type="ECO:0000313" key="2">
    <source>
        <dbReference type="EMBL" id="KAK8745789.1"/>
    </source>
</evidence>
<protein>
    <submittedName>
        <fullName evidence="2">Uncharacterized protein</fullName>
    </submittedName>
</protein>
<dbReference type="PROSITE" id="PS50092">
    <property type="entry name" value="TSP1"/>
    <property type="match status" value="1"/>
</dbReference>
<dbReference type="EMBL" id="JARKIK010000018">
    <property type="protein sequence ID" value="KAK8745789.1"/>
    <property type="molecule type" value="Genomic_DNA"/>
</dbReference>
<keyword evidence="3" id="KW-1185">Reference proteome</keyword>
<feature type="region of interest" description="Disordered" evidence="1">
    <location>
        <begin position="1"/>
        <end position="32"/>
    </location>
</feature>
<proteinExistence type="predicted"/>
<dbReference type="Gene3D" id="2.20.100.10">
    <property type="entry name" value="Thrombospondin type-1 (TSP1) repeat"/>
    <property type="match status" value="1"/>
</dbReference>
<evidence type="ECO:0000313" key="3">
    <source>
        <dbReference type="Proteomes" id="UP001445076"/>
    </source>
</evidence>
<organism evidence="2 3">
    <name type="scientific">Cherax quadricarinatus</name>
    <name type="common">Australian red claw crayfish</name>
    <dbReference type="NCBI Taxonomy" id="27406"/>
    <lineage>
        <taxon>Eukaryota</taxon>
        <taxon>Metazoa</taxon>
        <taxon>Ecdysozoa</taxon>
        <taxon>Arthropoda</taxon>
        <taxon>Crustacea</taxon>
        <taxon>Multicrustacea</taxon>
        <taxon>Malacostraca</taxon>
        <taxon>Eumalacostraca</taxon>
        <taxon>Eucarida</taxon>
        <taxon>Decapoda</taxon>
        <taxon>Pleocyemata</taxon>
        <taxon>Astacidea</taxon>
        <taxon>Parastacoidea</taxon>
        <taxon>Parastacidae</taxon>
        <taxon>Cherax</taxon>
    </lineage>
</organism>
<feature type="non-terminal residue" evidence="2">
    <location>
        <position position="1"/>
    </location>
</feature>
<reference evidence="2 3" key="1">
    <citation type="journal article" date="2024" name="BMC Genomics">
        <title>Genome assembly of redclaw crayfish (Cherax quadricarinatus) provides insights into its immune adaptation and hypoxia tolerance.</title>
        <authorList>
            <person name="Liu Z."/>
            <person name="Zheng J."/>
            <person name="Li H."/>
            <person name="Fang K."/>
            <person name="Wang S."/>
            <person name="He J."/>
            <person name="Zhou D."/>
            <person name="Weng S."/>
            <person name="Chi M."/>
            <person name="Gu Z."/>
            <person name="He J."/>
            <person name="Li F."/>
            <person name="Wang M."/>
        </authorList>
    </citation>
    <scope>NUCLEOTIDE SEQUENCE [LARGE SCALE GENOMIC DNA]</scope>
    <source>
        <strain evidence="2">ZL_2023a</strain>
    </source>
</reference>
<feature type="compositionally biased region" description="Polar residues" evidence="1">
    <location>
        <begin position="1"/>
        <end position="16"/>
    </location>
</feature>
<dbReference type="AlphaFoldDB" id="A0AAW0Y1D3"/>
<dbReference type="Pfam" id="PF19030">
    <property type="entry name" value="TSP1_ADAMTS"/>
    <property type="match status" value="1"/>
</dbReference>
<comment type="caution">
    <text evidence="2">The sequence shown here is derived from an EMBL/GenBank/DDBJ whole genome shotgun (WGS) entry which is preliminary data.</text>
</comment>
<dbReference type="Proteomes" id="UP001445076">
    <property type="component" value="Unassembled WGS sequence"/>
</dbReference>
<evidence type="ECO:0000256" key="1">
    <source>
        <dbReference type="SAM" id="MobiDB-lite"/>
    </source>
</evidence>
<dbReference type="InterPro" id="IPR036383">
    <property type="entry name" value="TSP1_rpt_sf"/>
</dbReference>
<dbReference type="InterPro" id="IPR000884">
    <property type="entry name" value="TSP1_rpt"/>
</dbReference>
<gene>
    <name evidence="2" type="ORF">OTU49_000010</name>
</gene>
<accession>A0AAW0Y1D3</accession>
<dbReference type="SUPFAM" id="SSF82895">
    <property type="entry name" value="TSP-1 type 1 repeat"/>
    <property type="match status" value="1"/>
</dbReference>
<sequence length="139" mass="15030">TRALRNTTTPSVTLDNTDAGGASLGQRDSPETGPIRWVSGAWSECSEWCGVGLQHRQVSCGMPLVRDAHPLTAGYLLDPASCGKHHQPREAQLCQGPCSHVDCSVKDNVLHPACYKLLQDSSLEKDHIDEPVLRGSSRT</sequence>
<name>A0AAW0Y1D3_CHEQU</name>